<dbReference type="EMBL" id="JAUDFV010000161">
    <property type="protein sequence ID" value="KAL2713133.1"/>
    <property type="molecule type" value="Genomic_DNA"/>
</dbReference>
<evidence type="ECO:0000313" key="3">
    <source>
        <dbReference type="Proteomes" id="UP001607302"/>
    </source>
</evidence>
<dbReference type="AlphaFoldDB" id="A0ABD1ZXN5"/>
<feature type="compositionally biased region" description="Basic and acidic residues" evidence="1">
    <location>
        <begin position="104"/>
        <end position="114"/>
    </location>
</feature>
<accession>A0ABD1ZXN5</accession>
<dbReference type="Proteomes" id="UP001607302">
    <property type="component" value="Unassembled WGS sequence"/>
</dbReference>
<gene>
    <name evidence="2" type="ORF">V1478_017326</name>
</gene>
<feature type="region of interest" description="Disordered" evidence="1">
    <location>
        <begin position="98"/>
        <end position="130"/>
    </location>
</feature>
<name>A0ABD1ZXN5_VESSQ</name>
<sequence length="165" mass="17357">MLVASVVLASGGDGGGGVGGERVFAYEDGPGGVDAEGEREGFNAHASCIFKPPAWCIRVLNVCVLAQYSNRLQRGLGRGLTAPSRAASYHAPMPTLSACPSSNKDGHASQDHPRAYPHGTNNVAQRSRDISVSDIKSRKRVYAYSGRPLTYVLSDCLAAPLGNLD</sequence>
<keyword evidence="3" id="KW-1185">Reference proteome</keyword>
<proteinExistence type="predicted"/>
<evidence type="ECO:0000256" key="1">
    <source>
        <dbReference type="SAM" id="MobiDB-lite"/>
    </source>
</evidence>
<comment type="caution">
    <text evidence="2">The sequence shown here is derived from an EMBL/GenBank/DDBJ whole genome shotgun (WGS) entry which is preliminary data.</text>
</comment>
<feature type="non-terminal residue" evidence="2">
    <location>
        <position position="165"/>
    </location>
</feature>
<reference evidence="2 3" key="1">
    <citation type="journal article" date="2024" name="Ann. Entomol. Soc. Am.">
        <title>Genomic analyses of the southern and eastern yellowjacket wasps (Hymenoptera: Vespidae) reveal evolutionary signatures of social life.</title>
        <authorList>
            <person name="Catto M.A."/>
            <person name="Caine P.B."/>
            <person name="Orr S.E."/>
            <person name="Hunt B.G."/>
            <person name="Goodisman M.A.D."/>
        </authorList>
    </citation>
    <scope>NUCLEOTIDE SEQUENCE [LARGE SCALE GENOMIC DNA]</scope>
    <source>
        <strain evidence="2">233</strain>
        <tissue evidence="2">Head and thorax</tissue>
    </source>
</reference>
<organism evidence="2 3">
    <name type="scientific">Vespula squamosa</name>
    <name type="common">Southern yellow jacket</name>
    <name type="synonym">Wasp</name>
    <dbReference type="NCBI Taxonomy" id="30214"/>
    <lineage>
        <taxon>Eukaryota</taxon>
        <taxon>Metazoa</taxon>
        <taxon>Ecdysozoa</taxon>
        <taxon>Arthropoda</taxon>
        <taxon>Hexapoda</taxon>
        <taxon>Insecta</taxon>
        <taxon>Pterygota</taxon>
        <taxon>Neoptera</taxon>
        <taxon>Endopterygota</taxon>
        <taxon>Hymenoptera</taxon>
        <taxon>Apocrita</taxon>
        <taxon>Aculeata</taxon>
        <taxon>Vespoidea</taxon>
        <taxon>Vespidae</taxon>
        <taxon>Vespinae</taxon>
        <taxon>Vespula</taxon>
    </lineage>
</organism>
<evidence type="ECO:0000313" key="2">
    <source>
        <dbReference type="EMBL" id="KAL2713133.1"/>
    </source>
</evidence>
<protein>
    <submittedName>
        <fullName evidence="2">Uncharacterized protein</fullName>
    </submittedName>
</protein>